<reference evidence="1" key="1">
    <citation type="journal article" date="2023" name="G3 (Bethesda)">
        <title>A reference genome for the long-term kleptoplast-retaining sea slug Elysia crispata morphotype clarki.</title>
        <authorList>
            <person name="Eastman K.E."/>
            <person name="Pendleton A.L."/>
            <person name="Shaikh M.A."/>
            <person name="Suttiyut T."/>
            <person name="Ogas R."/>
            <person name="Tomko P."/>
            <person name="Gavelis G."/>
            <person name="Widhalm J.R."/>
            <person name="Wisecaver J.H."/>
        </authorList>
    </citation>
    <scope>NUCLEOTIDE SEQUENCE</scope>
    <source>
        <strain evidence="1">ECLA1</strain>
    </source>
</reference>
<gene>
    <name evidence="1" type="ORF">RRG08_023548</name>
</gene>
<dbReference type="EMBL" id="JAWDGP010004358">
    <property type="protein sequence ID" value="KAK3765028.1"/>
    <property type="molecule type" value="Genomic_DNA"/>
</dbReference>
<keyword evidence="2" id="KW-1185">Reference proteome</keyword>
<evidence type="ECO:0000313" key="2">
    <source>
        <dbReference type="Proteomes" id="UP001283361"/>
    </source>
</evidence>
<protein>
    <submittedName>
        <fullName evidence="1">Uncharacterized protein</fullName>
    </submittedName>
</protein>
<dbReference type="Proteomes" id="UP001283361">
    <property type="component" value="Unassembled WGS sequence"/>
</dbReference>
<name>A0AAE1DD49_9GAST</name>
<proteinExistence type="predicted"/>
<accession>A0AAE1DD49</accession>
<comment type="caution">
    <text evidence="1">The sequence shown here is derived from an EMBL/GenBank/DDBJ whole genome shotgun (WGS) entry which is preliminary data.</text>
</comment>
<dbReference type="AlphaFoldDB" id="A0AAE1DD49"/>
<sequence length="90" mass="10375">MGGSAIFRYRVAAPCIIAIKWYSMVQEKMMLQQSHRFKPVEILAQGLYSTLSWAFPYVIMPNNSFPVHVEAQDSEKSSKYVIFLQKVQSQ</sequence>
<organism evidence="1 2">
    <name type="scientific">Elysia crispata</name>
    <name type="common">lettuce slug</name>
    <dbReference type="NCBI Taxonomy" id="231223"/>
    <lineage>
        <taxon>Eukaryota</taxon>
        <taxon>Metazoa</taxon>
        <taxon>Spiralia</taxon>
        <taxon>Lophotrochozoa</taxon>
        <taxon>Mollusca</taxon>
        <taxon>Gastropoda</taxon>
        <taxon>Heterobranchia</taxon>
        <taxon>Euthyneura</taxon>
        <taxon>Panpulmonata</taxon>
        <taxon>Sacoglossa</taxon>
        <taxon>Placobranchoidea</taxon>
        <taxon>Plakobranchidae</taxon>
        <taxon>Elysia</taxon>
    </lineage>
</organism>
<evidence type="ECO:0000313" key="1">
    <source>
        <dbReference type="EMBL" id="KAK3765028.1"/>
    </source>
</evidence>